<dbReference type="GO" id="GO:0032259">
    <property type="term" value="P:methylation"/>
    <property type="evidence" value="ECO:0007669"/>
    <property type="project" value="UniProtKB-KW"/>
</dbReference>
<feature type="domain" description="O-methyltransferase C-terminal" evidence="4">
    <location>
        <begin position="7"/>
        <end position="47"/>
    </location>
</feature>
<dbReference type="Pfam" id="PF00891">
    <property type="entry name" value="Methyltransf_2"/>
    <property type="match status" value="1"/>
</dbReference>
<keyword evidence="1 5" id="KW-0489">Methyltransferase</keyword>
<dbReference type="AlphaFoldDB" id="A0A5A7P4Y7"/>
<evidence type="ECO:0000256" key="1">
    <source>
        <dbReference type="ARBA" id="ARBA00022603"/>
    </source>
</evidence>
<dbReference type="EMBL" id="BKCP01002224">
    <property type="protein sequence ID" value="GER27810.1"/>
    <property type="molecule type" value="Genomic_DNA"/>
</dbReference>
<evidence type="ECO:0000313" key="5">
    <source>
        <dbReference type="EMBL" id="GER27810.1"/>
    </source>
</evidence>
<dbReference type="InterPro" id="IPR016461">
    <property type="entry name" value="COMT-like"/>
</dbReference>
<evidence type="ECO:0000259" key="4">
    <source>
        <dbReference type="Pfam" id="PF00891"/>
    </source>
</evidence>
<dbReference type="Gene3D" id="3.40.50.150">
    <property type="entry name" value="Vaccinia Virus protein VP39"/>
    <property type="match status" value="1"/>
</dbReference>
<dbReference type="SUPFAM" id="SSF53335">
    <property type="entry name" value="S-adenosyl-L-methionine-dependent methyltransferases"/>
    <property type="match status" value="1"/>
</dbReference>
<dbReference type="OrthoDB" id="912215at2759"/>
<keyword evidence="2 5" id="KW-0808">Transferase</keyword>
<comment type="caution">
    <text evidence="5">The sequence shown here is derived from an EMBL/GenBank/DDBJ whole genome shotgun (WGS) entry which is preliminary data.</text>
</comment>
<dbReference type="InterPro" id="IPR029063">
    <property type="entry name" value="SAM-dependent_MTases_sf"/>
</dbReference>
<proteinExistence type="predicted"/>
<accession>A0A5A7P4Y7</accession>
<gene>
    <name evidence="5" type="ORF">STAS_03552</name>
</gene>
<evidence type="ECO:0000256" key="3">
    <source>
        <dbReference type="ARBA" id="ARBA00022691"/>
    </source>
</evidence>
<sequence>MIVGEEKEEHEETETKLFFDVMLMVLVTGKERTEKEWAELFYAAGFSTYKITGLIGLRSIIERHRTPPRLSRELPAIPCLPACCRSTFSRLAAHVHLPEDLALLVFTGIENTLHAPDVLNPCSA</sequence>
<protein>
    <submittedName>
        <fullName evidence="5">O-methyltransferase</fullName>
    </submittedName>
</protein>
<organism evidence="5 6">
    <name type="scientific">Striga asiatica</name>
    <name type="common">Asiatic witchweed</name>
    <name type="synonym">Buchnera asiatica</name>
    <dbReference type="NCBI Taxonomy" id="4170"/>
    <lineage>
        <taxon>Eukaryota</taxon>
        <taxon>Viridiplantae</taxon>
        <taxon>Streptophyta</taxon>
        <taxon>Embryophyta</taxon>
        <taxon>Tracheophyta</taxon>
        <taxon>Spermatophyta</taxon>
        <taxon>Magnoliopsida</taxon>
        <taxon>eudicotyledons</taxon>
        <taxon>Gunneridae</taxon>
        <taxon>Pentapetalae</taxon>
        <taxon>asterids</taxon>
        <taxon>lamiids</taxon>
        <taxon>Lamiales</taxon>
        <taxon>Orobanchaceae</taxon>
        <taxon>Buchnereae</taxon>
        <taxon>Striga</taxon>
    </lineage>
</organism>
<dbReference type="GO" id="GO:0008171">
    <property type="term" value="F:O-methyltransferase activity"/>
    <property type="evidence" value="ECO:0007669"/>
    <property type="project" value="InterPro"/>
</dbReference>
<dbReference type="InterPro" id="IPR001077">
    <property type="entry name" value="COMT_C"/>
</dbReference>
<keyword evidence="6" id="KW-1185">Reference proteome</keyword>
<dbReference type="Proteomes" id="UP000325081">
    <property type="component" value="Unassembled WGS sequence"/>
</dbReference>
<evidence type="ECO:0000256" key="2">
    <source>
        <dbReference type="ARBA" id="ARBA00022679"/>
    </source>
</evidence>
<keyword evidence="3" id="KW-0949">S-adenosyl-L-methionine</keyword>
<evidence type="ECO:0000313" key="6">
    <source>
        <dbReference type="Proteomes" id="UP000325081"/>
    </source>
</evidence>
<name>A0A5A7P4Y7_STRAF</name>
<reference evidence="6" key="1">
    <citation type="journal article" date="2019" name="Curr. Biol.">
        <title>Genome Sequence of Striga asiatica Provides Insight into the Evolution of Plant Parasitism.</title>
        <authorList>
            <person name="Yoshida S."/>
            <person name="Kim S."/>
            <person name="Wafula E.K."/>
            <person name="Tanskanen J."/>
            <person name="Kim Y.M."/>
            <person name="Honaas L."/>
            <person name="Yang Z."/>
            <person name="Spallek T."/>
            <person name="Conn C.E."/>
            <person name="Ichihashi Y."/>
            <person name="Cheong K."/>
            <person name="Cui S."/>
            <person name="Der J.P."/>
            <person name="Gundlach H."/>
            <person name="Jiao Y."/>
            <person name="Hori C."/>
            <person name="Ishida J.K."/>
            <person name="Kasahara H."/>
            <person name="Kiba T."/>
            <person name="Kim M.S."/>
            <person name="Koo N."/>
            <person name="Laohavisit A."/>
            <person name="Lee Y.H."/>
            <person name="Lumba S."/>
            <person name="McCourt P."/>
            <person name="Mortimer J.C."/>
            <person name="Mutuku J.M."/>
            <person name="Nomura T."/>
            <person name="Sasaki-Sekimoto Y."/>
            <person name="Seto Y."/>
            <person name="Wang Y."/>
            <person name="Wakatake T."/>
            <person name="Sakakibara H."/>
            <person name="Demura T."/>
            <person name="Yamaguchi S."/>
            <person name="Yoneyama K."/>
            <person name="Manabe R.I."/>
            <person name="Nelson D.C."/>
            <person name="Schulman A.H."/>
            <person name="Timko M.P."/>
            <person name="dePamphilis C.W."/>
            <person name="Choi D."/>
            <person name="Shirasu K."/>
        </authorList>
    </citation>
    <scope>NUCLEOTIDE SEQUENCE [LARGE SCALE GENOMIC DNA]</scope>
    <source>
        <strain evidence="6">cv. UVA1</strain>
    </source>
</reference>
<dbReference type="PROSITE" id="PS51683">
    <property type="entry name" value="SAM_OMT_II"/>
    <property type="match status" value="1"/>
</dbReference>